<organism evidence="2 3">
    <name type="scientific">Rhizobium fredii</name>
    <name type="common">Sinorhizobium fredii</name>
    <dbReference type="NCBI Taxonomy" id="380"/>
    <lineage>
        <taxon>Bacteria</taxon>
        <taxon>Pseudomonadati</taxon>
        <taxon>Pseudomonadota</taxon>
        <taxon>Alphaproteobacteria</taxon>
        <taxon>Hyphomicrobiales</taxon>
        <taxon>Rhizobiaceae</taxon>
        <taxon>Sinorhizobium/Ensifer group</taxon>
        <taxon>Sinorhizobium</taxon>
    </lineage>
</organism>
<evidence type="ECO:0000313" key="2">
    <source>
        <dbReference type="EMBL" id="PDT47333.1"/>
    </source>
</evidence>
<name>A0A2A6LXH2_RHIFR</name>
<proteinExistence type="predicted"/>
<dbReference type="EMBL" id="NWTC01000009">
    <property type="protein sequence ID" value="PDT47333.1"/>
    <property type="molecule type" value="Genomic_DNA"/>
</dbReference>
<protein>
    <submittedName>
        <fullName evidence="2">Uncharacterized protein</fullName>
    </submittedName>
</protein>
<feature type="region of interest" description="Disordered" evidence="1">
    <location>
        <begin position="323"/>
        <end position="351"/>
    </location>
</feature>
<dbReference type="Proteomes" id="UP000220353">
    <property type="component" value="Unassembled WGS sequence"/>
</dbReference>
<dbReference type="RefSeq" id="WP_097586940.1">
    <property type="nucleotide sequence ID" value="NZ_NWTC01000009.1"/>
</dbReference>
<gene>
    <name evidence="2" type="ORF">CO661_14215</name>
</gene>
<evidence type="ECO:0000256" key="1">
    <source>
        <dbReference type="SAM" id="MobiDB-lite"/>
    </source>
</evidence>
<dbReference type="AlphaFoldDB" id="A0A2A6LXH2"/>
<sequence>MAGFMDFLRGNNQALLQTGLGLLGGRTGQEQASMGAQGLAGALQANKTVAFLEKQYPDLAEAVKTGTLSAGDAWKLAYTQKIEAAKPKNNFMAVGKNLYNFETGDWVTPPAGSGDPPEFGLQPVWGQDAQGNPVIGQLSKDGTFRQTQMPEGFQLSTGTGTVDLGTHIGTVDKRTGNVIATTQKDLAGAEREKNLGKTQAEAISNLPAAIQSADYGIKLIDEMIKHPGRGTATGASSTWDPRNYLSGTDATDFQVRARQVEGQAFLEAFESLKGAGQITEVEGAKATQAKARLDRAQSDQEYLAALEELKGILEIGKQRAIQKARGSSNTPVPAQTGAGGTTGSGLKWSVE</sequence>
<comment type="caution">
    <text evidence="2">The sequence shown here is derived from an EMBL/GenBank/DDBJ whole genome shotgun (WGS) entry which is preliminary data.</text>
</comment>
<evidence type="ECO:0000313" key="3">
    <source>
        <dbReference type="Proteomes" id="UP000220353"/>
    </source>
</evidence>
<reference evidence="2 3" key="1">
    <citation type="submission" date="2017-09" db="EMBL/GenBank/DDBJ databases">
        <title>Comparative genomics of rhizobia isolated from Phaseolus vulgaris in China.</title>
        <authorList>
            <person name="Tong W."/>
        </authorList>
    </citation>
    <scope>NUCLEOTIDE SEQUENCE [LARGE SCALE GENOMIC DNA]</scope>
    <source>
        <strain evidence="2 3">PCH1</strain>
    </source>
</reference>
<accession>A0A2A6LXH2</accession>